<dbReference type="EMBL" id="CATQJL010000305">
    <property type="protein sequence ID" value="CAJ0601064.1"/>
    <property type="molecule type" value="Genomic_DNA"/>
</dbReference>
<dbReference type="PROSITE" id="PS00022">
    <property type="entry name" value="EGF_1"/>
    <property type="match status" value="2"/>
</dbReference>
<dbReference type="Gene3D" id="2.10.25.10">
    <property type="entry name" value="Laminin"/>
    <property type="match status" value="1"/>
</dbReference>
<dbReference type="PROSITE" id="PS50026">
    <property type="entry name" value="EGF_3"/>
    <property type="match status" value="1"/>
</dbReference>
<evidence type="ECO:0000256" key="3">
    <source>
        <dbReference type="SAM" id="Phobius"/>
    </source>
</evidence>
<organism evidence="5 6">
    <name type="scientific">Cylicocyclus nassatus</name>
    <name type="common">Nematode worm</name>
    <dbReference type="NCBI Taxonomy" id="53992"/>
    <lineage>
        <taxon>Eukaryota</taxon>
        <taxon>Metazoa</taxon>
        <taxon>Ecdysozoa</taxon>
        <taxon>Nematoda</taxon>
        <taxon>Chromadorea</taxon>
        <taxon>Rhabditida</taxon>
        <taxon>Rhabditina</taxon>
        <taxon>Rhabditomorpha</taxon>
        <taxon>Strongyloidea</taxon>
        <taxon>Strongylidae</taxon>
        <taxon>Cylicocyclus</taxon>
    </lineage>
</organism>
<feature type="compositionally biased region" description="Low complexity" evidence="2">
    <location>
        <begin position="700"/>
        <end position="717"/>
    </location>
</feature>
<feature type="compositionally biased region" description="Polar residues" evidence="2">
    <location>
        <begin position="367"/>
        <end position="384"/>
    </location>
</feature>
<gene>
    <name evidence="5" type="ORF">CYNAS_LOCUS13047</name>
</gene>
<dbReference type="PANTHER" id="PTHR24033">
    <property type="entry name" value="EGF-LIKE DOMAIN-CONTAINING PROTEIN"/>
    <property type="match status" value="1"/>
</dbReference>
<feature type="transmembrane region" description="Helical" evidence="3">
    <location>
        <begin position="1514"/>
        <end position="1539"/>
    </location>
</feature>
<keyword evidence="6" id="KW-1185">Reference proteome</keyword>
<keyword evidence="1" id="KW-1015">Disulfide bond</keyword>
<evidence type="ECO:0000313" key="5">
    <source>
        <dbReference type="EMBL" id="CAJ0601064.1"/>
    </source>
</evidence>
<dbReference type="SMART" id="SM00181">
    <property type="entry name" value="EGF"/>
    <property type="match status" value="2"/>
</dbReference>
<dbReference type="Proteomes" id="UP001176961">
    <property type="component" value="Unassembled WGS sequence"/>
</dbReference>
<feature type="region of interest" description="Disordered" evidence="2">
    <location>
        <begin position="313"/>
        <end position="342"/>
    </location>
</feature>
<feature type="compositionally biased region" description="Polar residues" evidence="2">
    <location>
        <begin position="615"/>
        <end position="631"/>
    </location>
</feature>
<feature type="region of interest" description="Disordered" evidence="2">
    <location>
        <begin position="698"/>
        <end position="751"/>
    </location>
</feature>
<feature type="compositionally biased region" description="Polar residues" evidence="2">
    <location>
        <begin position="839"/>
        <end position="857"/>
    </location>
</feature>
<keyword evidence="3" id="KW-1133">Transmembrane helix</keyword>
<feature type="transmembrane region" description="Helical" evidence="3">
    <location>
        <begin position="1436"/>
        <end position="1462"/>
    </location>
</feature>
<feature type="disulfide bond" evidence="1">
    <location>
        <begin position="1412"/>
        <end position="1421"/>
    </location>
</feature>
<evidence type="ECO:0000259" key="4">
    <source>
        <dbReference type="PROSITE" id="PS50026"/>
    </source>
</evidence>
<feature type="region of interest" description="Disordered" evidence="2">
    <location>
        <begin position="1022"/>
        <end position="1077"/>
    </location>
</feature>
<dbReference type="SUPFAM" id="SSF57184">
    <property type="entry name" value="Growth factor receptor domain"/>
    <property type="match status" value="1"/>
</dbReference>
<dbReference type="PROSITE" id="PS01186">
    <property type="entry name" value="EGF_2"/>
    <property type="match status" value="1"/>
</dbReference>
<keyword evidence="1" id="KW-0245">EGF-like domain</keyword>
<feature type="compositionally biased region" description="Polar residues" evidence="2">
    <location>
        <begin position="963"/>
        <end position="985"/>
    </location>
</feature>
<comment type="caution">
    <text evidence="1">Lacks conserved residue(s) required for the propagation of feature annotation.</text>
</comment>
<comment type="caution">
    <text evidence="5">The sequence shown here is derived from an EMBL/GenBank/DDBJ whole genome shotgun (WGS) entry which is preliminary data.</text>
</comment>
<dbReference type="CDD" id="cd00054">
    <property type="entry name" value="EGF_CA"/>
    <property type="match status" value="2"/>
</dbReference>
<feature type="transmembrane region" description="Helical" evidence="3">
    <location>
        <begin position="1474"/>
        <end position="1494"/>
    </location>
</feature>
<evidence type="ECO:0000256" key="1">
    <source>
        <dbReference type="PROSITE-ProRule" id="PRU00076"/>
    </source>
</evidence>
<evidence type="ECO:0000256" key="2">
    <source>
        <dbReference type="SAM" id="MobiDB-lite"/>
    </source>
</evidence>
<dbReference type="InterPro" id="IPR009030">
    <property type="entry name" value="Growth_fac_rcpt_cys_sf"/>
</dbReference>
<feature type="region of interest" description="Disordered" evidence="2">
    <location>
        <begin position="781"/>
        <end position="864"/>
    </location>
</feature>
<protein>
    <recommendedName>
        <fullName evidence="4">EGF-like domain-containing protein</fullName>
    </recommendedName>
</protein>
<feature type="compositionally biased region" description="Basic and acidic residues" evidence="2">
    <location>
        <begin position="904"/>
        <end position="921"/>
    </location>
</feature>
<name>A0AA36GZP5_CYLNA</name>
<keyword evidence="3" id="KW-0812">Transmembrane</keyword>
<accession>A0AA36GZP5</accession>
<feature type="region of interest" description="Disordered" evidence="2">
    <location>
        <begin position="367"/>
        <end position="388"/>
    </location>
</feature>
<feature type="region of interest" description="Disordered" evidence="2">
    <location>
        <begin position="594"/>
        <end position="631"/>
    </location>
</feature>
<feature type="compositionally biased region" description="Polar residues" evidence="2">
    <location>
        <begin position="1032"/>
        <end position="1068"/>
    </location>
</feature>
<dbReference type="InterPro" id="IPR051830">
    <property type="entry name" value="NOTCH_homolog"/>
</dbReference>
<reference evidence="5" key="1">
    <citation type="submission" date="2023-07" db="EMBL/GenBank/DDBJ databases">
        <authorList>
            <consortium name="CYATHOMIX"/>
        </authorList>
    </citation>
    <scope>NUCLEOTIDE SEQUENCE</scope>
    <source>
        <strain evidence="5">N/A</strain>
    </source>
</reference>
<dbReference type="PANTHER" id="PTHR24033:SF151">
    <property type="entry name" value="NOTCH 2"/>
    <property type="match status" value="1"/>
</dbReference>
<feature type="compositionally biased region" description="Polar residues" evidence="2">
    <location>
        <begin position="727"/>
        <end position="751"/>
    </location>
</feature>
<feature type="compositionally biased region" description="Polar residues" evidence="2">
    <location>
        <begin position="594"/>
        <end position="608"/>
    </location>
</feature>
<keyword evidence="3" id="KW-0472">Membrane</keyword>
<feature type="compositionally biased region" description="Polar residues" evidence="2">
    <location>
        <begin position="781"/>
        <end position="831"/>
    </location>
</feature>
<feature type="domain" description="EGF-like" evidence="4">
    <location>
        <begin position="1384"/>
        <end position="1422"/>
    </location>
</feature>
<sequence length="1568" mass="171027">MSANYYFGVCPCDCAEKCQNSTSFTRELLCLDGWRIGVPSNTTDRSSHNGCFSSKELWLSTFYKYPVLRVNDVCGDNYNDLTVAEIFTALKDNYTLEEINKTSLVYYGTCPCNSDTLCRDPVLSTIKYFSPSICPPNGNFGFIPLEELTKSSCLQFVSPSIATMDTTMNHKTPTSPYSKENNVMDVTHFMLSTRGDALSSMKTTKPLEGPCNNPGHGSAYFGQNITCFRSKLEWHDLLDKMPQLCGEGNYNKTWLDLTRNANTSDNYHLYYGICPCKCATTCSNSPLFVYEKPCLWNGTVKALKIEQPAANTSSVSTSTTRRSSTIKTTQSKSTSTIRGSTTTTRSSVKKGFTSLVTVLLPTTTDHSSVKSGSKNNVAQFSPSESEPDLRTTFIHGKDTASDFLFPTEFYHRGEGLSTTIHQQQSIVSISTTVGQDDLIMARSFSTVPNILHSMLSTMVASTMSNMKTTKTHIGTKRNSAGSTVASKTDMTVSEQGLAQTTNFRSSHQTSAESAIYPAYTSLSAAISTSNDDGNKPTLKPFEESNTSPITIRTSEQGWHGISTTILRTERTEGQGSFTRSSNVSPETSVITLSAEASTTRHNQNSSETPLDHTAPRTNLESSETTGTAYKSSSHSTIYEKVTTLTNSSSSTETQETTISANTIHPYNTFQKTVSSNVAISSTVSTPSVEMTKTITNAFGDDTSSSSSSDSNASSATTKVTKHDNIILKSTVSTSAETGSSMPKISSSTLTMSAETESFMPEHSLIDDKKLSTEVMNANLSEPSIHTLSASSGTTEDPSVKTSYLTASESSQETPLTSASEYGKSPTYSNKLNTEEMAASTFSSTPRTKSTLFSSSADSSKENVHMTSSTAHASVLSTSDYESSGTLSTSFTKSALRSKQYSFSKSDRSEETKAVTSHENRASSKNVGSSIFLKVMSADKKISAISTTSKMPESKSQRMMEMGSTESSFESTDSAGARTSQTASATSRERLELSTTTGLEDGQWTETFASTSKTAIGTSVIETPTMPKREFTSEASSPFSDGSSAEAKLTSSESAIPSSEQTAEFTTETFDSKHKAASLEGTLTRGVTEHREVSTEILSKLDEPVSSSMAPISSLTFFIEETDKSSKSYENEVPAHSTDEFESTYKLLFSTFTTKQHTNFASLPLAYRTCQEDNSMMADEVDLRNSSVLEILDFLREIMNPVPERFFVNEQNVRSSVESASVRIVSRSGTSRLHLAVVETASPDSRFDDVYALCRTTKYCADMYCNLQDYEFYEIAANITLPPNRTKLDMGEEASISCDDDGVLRAINVTCSEEGLLLPHPTYMNCSLNELNRLEAGEVETSYYTTLQKSCEDCHGLGTSRCLPVEGGYTCICKPHWTGFTCWKSPNQCLLQQLQCEPGGKCVSEVDRAYCSCYEGYGGSNCEIVKEKVSFAQNESFLINAASAGAAAMTSGEIFVMAVKGLMKLYIPKAGKGPTLLVGIVLGGFVTMIACDQYYEIATTWSCLGQFTTETSNFWLPVVLVNACAALTASYYAYISFITMKNIPQYREKMNNYLRGEDFMVKWSEEKVH</sequence>
<dbReference type="InterPro" id="IPR000742">
    <property type="entry name" value="EGF"/>
</dbReference>
<feature type="region of interest" description="Disordered" evidence="2">
    <location>
        <begin position="899"/>
        <end position="922"/>
    </location>
</feature>
<feature type="region of interest" description="Disordered" evidence="2">
    <location>
        <begin position="943"/>
        <end position="996"/>
    </location>
</feature>
<evidence type="ECO:0000313" key="6">
    <source>
        <dbReference type="Proteomes" id="UP001176961"/>
    </source>
</evidence>
<proteinExistence type="predicted"/>